<feature type="active site" description="Proton donor" evidence="8 11">
    <location>
        <position position="187"/>
    </location>
</feature>
<feature type="binding site" evidence="9">
    <location>
        <position position="232"/>
    </location>
    <ligand>
        <name>substrate</name>
    </ligand>
</feature>
<evidence type="ECO:0000256" key="14">
    <source>
        <dbReference type="SAM" id="Phobius"/>
    </source>
</evidence>
<dbReference type="PROSITE" id="PS00655">
    <property type="entry name" value="GLYCOSYL_HYDROL_F6_1"/>
    <property type="match status" value="1"/>
</dbReference>
<name>A0A3A5MSM1_9MICO</name>
<evidence type="ECO:0000256" key="10">
    <source>
        <dbReference type="PROSITE-ProRule" id="PRU10056"/>
    </source>
</evidence>
<evidence type="ECO:0000256" key="13">
    <source>
        <dbReference type="SAM" id="MobiDB-lite"/>
    </source>
</evidence>
<dbReference type="RefSeq" id="WP_119970546.1">
    <property type="nucleotide sequence ID" value="NZ_JBHSQA010000004.1"/>
</dbReference>
<keyword evidence="16" id="KW-1185">Reference proteome</keyword>
<evidence type="ECO:0000256" key="6">
    <source>
        <dbReference type="ARBA" id="ARBA00023295"/>
    </source>
</evidence>
<keyword evidence="1" id="KW-0732">Signal</keyword>
<keyword evidence="4" id="KW-1015">Disulfide bond</keyword>
<dbReference type="PRINTS" id="PR00733">
    <property type="entry name" value="GLHYDRLASE6"/>
</dbReference>
<dbReference type="Pfam" id="PF01341">
    <property type="entry name" value="Glyco_hydro_6"/>
    <property type="match status" value="1"/>
</dbReference>
<evidence type="ECO:0000256" key="8">
    <source>
        <dbReference type="PIRSR" id="PIRSR001100-1"/>
    </source>
</evidence>
<evidence type="ECO:0000256" key="1">
    <source>
        <dbReference type="ARBA" id="ARBA00022729"/>
    </source>
</evidence>
<keyword evidence="14" id="KW-0472">Membrane</keyword>
<evidence type="ECO:0000256" key="7">
    <source>
        <dbReference type="ARBA" id="ARBA00023326"/>
    </source>
</evidence>
<dbReference type="InterPro" id="IPR001524">
    <property type="entry name" value="Glyco_hydro_6_CS"/>
</dbReference>
<keyword evidence="6 12" id="KW-0326">Glycosidase</keyword>
<evidence type="ECO:0000256" key="3">
    <source>
        <dbReference type="ARBA" id="ARBA00023001"/>
    </source>
</evidence>
<dbReference type="GO" id="GO:0004553">
    <property type="term" value="F:hydrolase activity, hydrolyzing O-glycosyl compounds"/>
    <property type="evidence" value="ECO:0007669"/>
    <property type="project" value="InterPro"/>
</dbReference>
<evidence type="ECO:0000313" key="15">
    <source>
        <dbReference type="EMBL" id="RJT92005.1"/>
    </source>
</evidence>
<organism evidence="15 16">
    <name type="scientific">Cryobacterium melibiosiphilum</name>
    <dbReference type="NCBI Taxonomy" id="995039"/>
    <lineage>
        <taxon>Bacteria</taxon>
        <taxon>Bacillati</taxon>
        <taxon>Actinomycetota</taxon>
        <taxon>Actinomycetes</taxon>
        <taxon>Micrococcales</taxon>
        <taxon>Microbacteriaceae</taxon>
        <taxon>Cryobacterium</taxon>
    </lineage>
</organism>
<dbReference type="PANTHER" id="PTHR34876">
    <property type="match status" value="1"/>
</dbReference>
<dbReference type="EMBL" id="QZVS01000036">
    <property type="protein sequence ID" value="RJT92005.1"/>
    <property type="molecule type" value="Genomic_DNA"/>
</dbReference>
<evidence type="ECO:0000256" key="4">
    <source>
        <dbReference type="ARBA" id="ARBA00023157"/>
    </source>
</evidence>
<dbReference type="SUPFAM" id="SSF51989">
    <property type="entry name" value="Glycosyl hydrolases family 6, cellulases"/>
    <property type="match status" value="1"/>
</dbReference>
<feature type="active site" evidence="10">
    <location>
        <position position="150"/>
    </location>
</feature>
<reference evidence="15 16" key="1">
    <citation type="submission" date="2018-09" db="EMBL/GenBank/DDBJ databases">
        <title>Novel species of Cryobacterium.</title>
        <authorList>
            <person name="Liu Q."/>
            <person name="Xin Y.-H."/>
        </authorList>
    </citation>
    <scope>NUCLEOTIDE SEQUENCE [LARGE SCALE GENOMIC DNA]</scope>
    <source>
        <strain evidence="15 16">Hh39</strain>
    </source>
</reference>
<dbReference type="PROSITE" id="PS00656">
    <property type="entry name" value="GLYCOSYL_HYDROL_F6_2"/>
    <property type="match status" value="1"/>
</dbReference>
<feature type="active site" description="Proton acceptor" evidence="8">
    <location>
        <position position="338"/>
    </location>
</feature>
<gene>
    <name evidence="15" type="ORF">D6T64_00930</name>
</gene>
<feature type="binding site" evidence="9">
    <location>
        <position position="336"/>
    </location>
    <ligand>
        <name>substrate</name>
    </ligand>
</feature>
<comment type="similarity">
    <text evidence="12">Belongs to the glycosyl hydrolase family 6.</text>
</comment>
<feature type="region of interest" description="Disordered" evidence="13">
    <location>
        <begin position="73"/>
        <end position="92"/>
    </location>
</feature>
<keyword evidence="7 12" id="KW-0624">Polysaccharide degradation</keyword>
<keyword evidence="2 12" id="KW-0378">Hydrolase</keyword>
<evidence type="ECO:0000256" key="5">
    <source>
        <dbReference type="ARBA" id="ARBA00023277"/>
    </source>
</evidence>
<proteinExistence type="inferred from homology"/>
<keyword evidence="14" id="KW-0812">Transmembrane</keyword>
<feature type="binding site" evidence="9">
    <location>
        <position position="110"/>
    </location>
    <ligand>
        <name>substrate</name>
    </ligand>
</feature>
<feature type="binding site" evidence="9">
    <location>
        <position position="262"/>
    </location>
    <ligand>
        <name>substrate</name>
    </ligand>
</feature>
<dbReference type="OrthoDB" id="309899at2"/>
<feature type="binding site" evidence="9">
    <location>
        <position position="332"/>
    </location>
    <ligand>
        <name>substrate</name>
    </ligand>
</feature>
<evidence type="ECO:0000256" key="11">
    <source>
        <dbReference type="PROSITE-ProRule" id="PRU10057"/>
    </source>
</evidence>
<protein>
    <recommendedName>
        <fullName evidence="12">Glucanase</fullName>
        <ecNumber evidence="12">3.2.1.-</ecNumber>
    </recommendedName>
</protein>
<evidence type="ECO:0000256" key="12">
    <source>
        <dbReference type="RuleBase" id="RU361186"/>
    </source>
</evidence>
<dbReference type="InterPro" id="IPR036434">
    <property type="entry name" value="Beta_cellobiohydrolase_sf"/>
</dbReference>
<keyword evidence="14" id="KW-1133">Transmembrane helix</keyword>
<feature type="binding site" evidence="9">
    <location>
        <position position="235"/>
    </location>
    <ligand>
        <name>substrate</name>
    </ligand>
</feature>
<evidence type="ECO:0000256" key="9">
    <source>
        <dbReference type="PIRSR" id="PIRSR001100-2"/>
    </source>
</evidence>
<keyword evidence="5 12" id="KW-0119">Carbohydrate metabolism</keyword>
<feature type="binding site" evidence="9">
    <location>
        <position position="302"/>
    </location>
    <ligand>
        <name>substrate</name>
    </ligand>
</feature>
<dbReference type="PIRSF" id="PIRSF001100">
    <property type="entry name" value="Beta_cellobiohydrolase"/>
    <property type="match status" value="1"/>
</dbReference>
<sequence>MHQTPNRGPRSGSRLGPGLLGLALAAPIAAMLFFVGSFAFVPASENPLSGRSFFTSPDSDAAAAADDAAASGADSGAADAATPAPSAQPDTSAAEAAALTRLAAQPTATWILPERHPLATVQADVSAIVTAAQAEGALPVIVIYGIPNRDCGNYSAGGLSDADYPVWVDAIAAALVAQPSVVIVEPDALALTTGTAGAGCANGTADTTIGHVRATVDALAGTLATVYIDGGHSNWVKPAVMAALLDRAGIDSARGFATNVSNYNADAAERAYGDAVSKRVGGAHYVVDTSRNGNGNGSTGEWCNPTGRALGAVPGAVTGSTSTAHDANLWIKPPGESDGLCNGGPAAGQWWPERALELAQNAGW</sequence>
<dbReference type="PANTHER" id="PTHR34876:SF4">
    <property type="entry name" value="1,4-BETA-D-GLUCAN CELLOBIOHYDROLASE C-RELATED"/>
    <property type="match status" value="1"/>
</dbReference>
<keyword evidence="3 12" id="KW-0136">Cellulose degradation</keyword>
<dbReference type="Gene3D" id="3.20.20.40">
    <property type="entry name" value="1, 4-beta cellobiohydrolase"/>
    <property type="match status" value="1"/>
</dbReference>
<dbReference type="Proteomes" id="UP000272015">
    <property type="component" value="Unassembled WGS sequence"/>
</dbReference>
<dbReference type="EC" id="3.2.1.-" evidence="12"/>
<feature type="transmembrane region" description="Helical" evidence="14">
    <location>
        <begin position="20"/>
        <end position="41"/>
    </location>
</feature>
<dbReference type="InterPro" id="IPR016288">
    <property type="entry name" value="Beta_cellobiohydrolase"/>
</dbReference>
<dbReference type="AlphaFoldDB" id="A0A3A5MSM1"/>
<dbReference type="GO" id="GO:0030245">
    <property type="term" value="P:cellulose catabolic process"/>
    <property type="evidence" value="ECO:0007669"/>
    <property type="project" value="UniProtKB-KW"/>
</dbReference>
<accession>A0A3A5MSM1</accession>
<evidence type="ECO:0000256" key="2">
    <source>
        <dbReference type="ARBA" id="ARBA00022801"/>
    </source>
</evidence>
<comment type="caution">
    <text evidence="15">The sequence shown here is derived from an EMBL/GenBank/DDBJ whole genome shotgun (WGS) entry which is preliminary data.</text>
</comment>
<evidence type="ECO:0000313" key="16">
    <source>
        <dbReference type="Proteomes" id="UP000272015"/>
    </source>
</evidence>